<evidence type="ECO:0000313" key="3">
    <source>
        <dbReference type="Proteomes" id="UP000479710"/>
    </source>
</evidence>
<name>A0A6G1F104_9ORYZ</name>
<gene>
    <name evidence="2" type="ORF">E2562_033574</name>
</gene>
<evidence type="ECO:0000313" key="2">
    <source>
        <dbReference type="EMBL" id="KAF0930576.1"/>
    </source>
</evidence>
<reference evidence="2 3" key="1">
    <citation type="submission" date="2019-11" db="EMBL/GenBank/DDBJ databases">
        <title>Whole genome sequence of Oryza granulata.</title>
        <authorList>
            <person name="Li W."/>
        </authorList>
    </citation>
    <scope>NUCLEOTIDE SEQUENCE [LARGE SCALE GENOMIC DNA]</scope>
    <source>
        <strain evidence="3">cv. Menghai</strain>
        <tissue evidence="2">Leaf</tissue>
    </source>
</reference>
<feature type="compositionally biased region" description="Basic and acidic residues" evidence="1">
    <location>
        <begin position="16"/>
        <end position="26"/>
    </location>
</feature>
<dbReference type="AlphaFoldDB" id="A0A6G1F104"/>
<protein>
    <submittedName>
        <fullName evidence="2">Uncharacterized protein</fullName>
    </submittedName>
</protein>
<accession>A0A6G1F104</accession>
<evidence type="ECO:0000256" key="1">
    <source>
        <dbReference type="SAM" id="MobiDB-lite"/>
    </source>
</evidence>
<keyword evidence="3" id="KW-1185">Reference proteome</keyword>
<proteinExistence type="predicted"/>
<dbReference type="EMBL" id="SPHZ02000002">
    <property type="protein sequence ID" value="KAF0930576.1"/>
    <property type="molecule type" value="Genomic_DNA"/>
</dbReference>
<dbReference type="Proteomes" id="UP000479710">
    <property type="component" value="Unassembled WGS sequence"/>
</dbReference>
<sequence>MAGLARVLVAARDAEGKGVGGDRRQAQELAGTRSRARPARGALSVKFNGGDHCLRLCKENFRKEKHLQDIVPNSNKWDAMLSGADITVQQSCLEA</sequence>
<feature type="region of interest" description="Disordered" evidence="1">
    <location>
        <begin position="16"/>
        <end position="35"/>
    </location>
</feature>
<comment type="caution">
    <text evidence="2">The sequence shown here is derived from an EMBL/GenBank/DDBJ whole genome shotgun (WGS) entry which is preliminary data.</text>
</comment>
<organism evidence="2 3">
    <name type="scientific">Oryza meyeriana var. granulata</name>
    <dbReference type="NCBI Taxonomy" id="110450"/>
    <lineage>
        <taxon>Eukaryota</taxon>
        <taxon>Viridiplantae</taxon>
        <taxon>Streptophyta</taxon>
        <taxon>Embryophyta</taxon>
        <taxon>Tracheophyta</taxon>
        <taxon>Spermatophyta</taxon>
        <taxon>Magnoliopsida</taxon>
        <taxon>Liliopsida</taxon>
        <taxon>Poales</taxon>
        <taxon>Poaceae</taxon>
        <taxon>BOP clade</taxon>
        <taxon>Oryzoideae</taxon>
        <taxon>Oryzeae</taxon>
        <taxon>Oryzinae</taxon>
        <taxon>Oryza</taxon>
        <taxon>Oryza meyeriana</taxon>
    </lineage>
</organism>